<feature type="transmembrane region" description="Helical" evidence="7">
    <location>
        <begin position="241"/>
        <end position="257"/>
    </location>
</feature>
<feature type="transmembrane region" description="Helical" evidence="7">
    <location>
        <begin position="94"/>
        <end position="114"/>
    </location>
</feature>
<evidence type="ECO:0000256" key="7">
    <source>
        <dbReference type="SAM" id="Phobius"/>
    </source>
</evidence>
<protein>
    <submittedName>
        <fullName evidence="9">UAA transporter family protein</fullName>
    </submittedName>
</protein>
<dbReference type="EMBL" id="JMQA01000020">
    <property type="protein sequence ID" value="KFN10136.1"/>
    <property type="molecule type" value="Genomic_DNA"/>
</dbReference>
<accession>A0A091A1H3</accession>
<dbReference type="SUPFAM" id="SSF103481">
    <property type="entry name" value="Multidrug resistance efflux transporter EmrE"/>
    <property type="match status" value="2"/>
</dbReference>
<evidence type="ECO:0000313" key="9">
    <source>
        <dbReference type="EMBL" id="KFN10136.1"/>
    </source>
</evidence>
<dbReference type="Proteomes" id="UP000029278">
    <property type="component" value="Unassembled WGS sequence"/>
</dbReference>
<feature type="region of interest" description="Disordered" evidence="6">
    <location>
        <begin position="291"/>
        <end position="314"/>
    </location>
</feature>
<keyword evidence="5 7" id="KW-0472">Membrane</keyword>
<comment type="similarity">
    <text evidence="2">Belongs to the EamA transporter family.</text>
</comment>
<dbReference type="InterPro" id="IPR000620">
    <property type="entry name" value="EamA_dom"/>
</dbReference>
<evidence type="ECO:0000256" key="1">
    <source>
        <dbReference type="ARBA" id="ARBA00004127"/>
    </source>
</evidence>
<dbReference type="Pfam" id="PF00892">
    <property type="entry name" value="EamA"/>
    <property type="match status" value="2"/>
</dbReference>
<feature type="transmembrane region" description="Helical" evidence="7">
    <location>
        <begin position="263"/>
        <end position="281"/>
    </location>
</feature>
<comment type="subcellular location">
    <subcellularLocation>
        <location evidence="1">Endomembrane system</location>
        <topology evidence="1">Multi-pass membrane protein</topology>
    </subcellularLocation>
</comment>
<evidence type="ECO:0000256" key="5">
    <source>
        <dbReference type="ARBA" id="ARBA00023136"/>
    </source>
</evidence>
<gene>
    <name evidence="9" type="ORF">DJ90_450</name>
</gene>
<sequence length="314" mass="33968">MKMNGFKYTGLLLLTTFLMGIAFPVGKLGLNYAPPFLLMGMRFVSAGGLLALLTMKKRQPRGLKQWLQAAALGLFQSAGVMGCAYYSMHWITSGESAIITSTSPLMLLVIGAVMNRGAYRIWQWFGVVIGFAGVLLTFGLHMKIELGTFVSFAGAVCFTVATLIINRIGPAFDLKVLAAYQMMAGGTTLLVLSGLTEKPFFSVTLTSLLVLLWLVVMCSIVQFSVWFYLLQNSDPARTSAFLFLVPLFGVLTSWLLLGEQVNWYVYAGGALICAGIFMVNWQGKREIGGAKEGGAGKSDTAEAKGQGSRTITDI</sequence>
<dbReference type="AlphaFoldDB" id="A0A091A1H3"/>
<dbReference type="HOGENOM" id="CLU_033863_4_1_9"/>
<keyword evidence="3 7" id="KW-0812">Transmembrane</keyword>
<evidence type="ECO:0000313" key="10">
    <source>
        <dbReference type="Proteomes" id="UP000029278"/>
    </source>
</evidence>
<dbReference type="GeneID" id="77012264"/>
<dbReference type="RefSeq" id="WP_227872831.1">
    <property type="nucleotide sequence ID" value="NZ_BGML01000005.1"/>
</dbReference>
<dbReference type="PANTHER" id="PTHR32322:SF2">
    <property type="entry name" value="EAMA DOMAIN-CONTAINING PROTEIN"/>
    <property type="match status" value="1"/>
</dbReference>
<organism evidence="9 10">
    <name type="scientific">Paenibacillus macerans</name>
    <name type="common">Bacillus macerans</name>
    <dbReference type="NCBI Taxonomy" id="44252"/>
    <lineage>
        <taxon>Bacteria</taxon>
        <taxon>Bacillati</taxon>
        <taxon>Bacillota</taxon>
        <taxon>Bacilli</taxon>
        <taxon>Bacillales</taxon>
        <taxon>Paenibacillaceae</taxon>
        <taxon>Paenibacillus</taxon>
    </lineage>
</organism>
<keyword evidence="10" id="KW-1185">Reference proteome</keyword>
<comment type="caution">
    <text evidence="9">The sequence shown here is derived from an EMBL/GenBank/DDBJ whole genome shotgun (WGS) entry which is preliminary data.</text>
</comment>
<evidence type="ECO:0000256" key="6">
    <source>
        <dbReference type="SAM" id="MobiDB-lite"/>
    </source>
</evidence>
<feature type="transmembrane region" description="Helical" evidence="7">
    <location>
        <begin position="146"/>
        <end position="165"/>
    </location>
</feature>
<feature type="transmembrane region" description="Helical" evidence="7">
    <location>
        <begin position="208"/>
        <end position="229"/>
    </location>
</feature>
<dbReference type="PATRIC" id="fig|44252.3.peg.1688"/>
<dbReference type="PANTHER" id="PTHR32322">
    <property type="entry name" value="INNER MEMBRANE TRANSPORTER"/>
    <property type="match status" value="1"/>
</dbReference>
<evidence type="ECO:0000259" key="8">
    <source>
        <dbReference type="Pfam" id="PF00892"/>
    </source>
</evidence>
<feature type="transmembrane region" description="Helical" evidence="7">
    <location>
        <begin position="66"/>
        <end position="88"/>
    </location>
</feature>
<dbReference type="GO" id="GO:0016020">
    <property type="term" value="C:membrane"/>
    <property type="evidence" value="ECO:0007669"/>
    <property type="project" value="UniProtKB-SubCell"/>
</dbReference>
<feature type="domain" description="EamA" evidence="8">
    <location>
        <begin position="11"/>
        <end position="138"/>
    </location>
</feature>
<dbReference type="Gene3D" id="1.10.3730.20">
    <property type="match status" value="1"/>
</dbReference>
<feature type="transmembrane region" description="Helical" evidence="7">
    <location>
        <begin position="32"/>
        <end position="54"/>
    </location>
</feature>
<evidence type="ECO:0000256" key="4">
    <source>
        <dbReference type="ARBA" id="ARBA00022989"/>
    </source>
</evidence>
<feature type="domain" description="EamA" evidence="8">
    <location>
        <begin position="147"/>
        <end position="280"/>
    </location>
</feature>
<dbReference type="InterPro" id="IPR037185">
    <property type="entry name" value="EmrE-like"/>
</dbReference>
<dbReference type="InterPro" id="IPR050638">
    <property type="entry name" value="AA-Vitamin_Transporters"/>
</dbReference>
<proteinExistence type="inferred from homology"/>
<feature type="transmembrane region" description="Helical" evidence="7">
    <location>
        <begin position="177"/>
        <end position="196"/>
    </location>
</feature>
<reference evidence="9 10" key="1">
    <citation type="submission" date="2014-04" db="EMBL/GenBank/DDBJ databases">
        <authorList>
            <person name="Bishop-Lilly K.A."/>
            <person name="Broomall S.M."/>
            <person name="Chain P.S."/>
            <person name="Chertkov O."/>
            <person name="Coyne S.R."/>
            <person name="Daligault H.E."/>
            <person name="Davenport K.W."/>
            <person name="Erkkila T."/>
            <person name="Frey K.G."/>
            <person name="Gibbons H.S."/>
            <person name="Gu W."/>
            <person name="Jaissle J."/>
            <person name="Johnson S.L."/>
            <person name="Koroleva G.I."/>
            <person name="Ladner J.T."/>
            <person name="Lo C.-C."/>
            <person name="Minogue T.D."/>
            <person name="Munk C."/>
            <person name="Palacios G.F."/>
            <person name="Redden C.L."/>
            <person name="Rosenzweig C.N."/>
            <person name="Scholz M.B."/>
            <person name="Teshima H."/>
            <person name="Xu Y."/>
        </authorList>
    </citation>
    <scope>NUCLEOTIDE SEQUENCE [LARGE SCALE GENOMIC DNA]</scope>
    <source>
        <strain evidence="9 10">8244</strain>
    </source>
</reference>
<feature type="transmembrane region" description="Helical" evidence="7">
    <location>
        <begin position="121"/>
        <end position="140"/>
    </location>
</feature>
<name>A0A091A1H3_PAEMA</name>
<evidence type="ECO:0000256" key="2">
    <source>
        <dbReference type="ARBA" id="ARBA00007362"/>
    </source>
</evidence>
<evidence type="ECO:0000256" key="3">
    <source>
        <dbReference type="ARBA" id="ARBA00022692"/>
    </source>
</evidence>
<dbReference type="STRING" id="44252.DJ90_450"/>
<keyword evidence="4 7" id="KW-1133">Transmembrane helix</keyword>